<evidence type="ECO:0000256" key="6">
    <source>
        <dbReference type="ARBA" id="ARBA00012483"/>
    </source>
</evidence>
<dbReference type="Proteomes" id="UP001150904">
    <property type="component" value="Unassembled WGS sequence"/>
</dbReference>
<comment type="subcellular location">
    <subcellularLocation>
        <location evidence="3">Endosome</location>
    </subcellularLocation>
    <subcellularLocation>
        <location evidence="4">Lysosome</location>
    </subcellularLocation>
    <subcellularLocation>
        <location evidence="2">Membrane</location>
        <topology evidence="2">Peripheral membrane protein</topology>
    </subcellularLocation>
</comment>
<name>A0A9W9MHI1_9EURO</name>
<evidence type="ECO:0000259" key="19">
    <source>
        <dbReference type="PROSITE" id="PS50089"/>
    </source>
</evidence>
<feature type="compositionally biased region" description="Low complexity" evidence="18">
    <location>
        <begin position="215"/>
        <end position="228"/>
    </location>
</feature>
<evidence type="ECO:0000256" key="18">
    <source>
        <dbReference type="SAM" id="MobiDB-lite"/>
    </source>
</evidence>
<feature type="compositionally biased region" description="Polar residues" evidence="18">
    <location>
        <begin position="76"/>
        <end position="89"/>
    </location>
</feature>
<dbReference type="InterPro" id="IPR011011">
    <property type="entry name" value="Znf_FYVE_PHD"/>
</dbReference>
<dbReference type="GO" id="GO:0008270">
    <property type="term" value="F:zinc ion binding"/>
    <property type="evidence" value="ECO:0007669"/>
    <property type="project" value="UniProtKB-KW"/>
</dbReference>
<dbReference type="Pfam" id="PF01363">
    <property type="entry name" value="FYVE"/>
    <property type="match status" value="1"/>
</dbReference>
<dbReference type="GO" id="GO:0043161">
    <property type="term" value="P:proteasome-mediated ubiquitin-dependent protein catabolic process"/>
    <property type="evidence" value="ECO:0007669"/>
    <property type="project" value="TreeGrafter"/>
</dbReference>
<evidence type="ECO:0000256" key="9">
    <source>
        <dbReference type="ARBA" id="ARBA00022723"/>
    </source>
</evidence>
<accession>A0A9W9MHI1</accession>
<evidence type="ECO:0000256" key="16">
    <source>
        <dbReference type="ARBA" id="ARBA00023288"/>
    </source>
</evidence>
<evidence type="ECO:0000256" key="2">
    <source>
        <dbReference type="ARBA" id="ARBA00004170"/>
    </source>
</evidence>
<gene>
    <name evidence="21" type="ORF">N7498_006082</name>
</gene>
<keyword evidence="13" id="KW-0862">Zinc</keyword>
<reference evidence="21" key="2">
    <citation type="journal article" date="2023" name="IMA Fungus">
        <title>Comparative genomic study of the Penicillium genus elucidates a diverse pangenome and 15 lateral gene transfer events.</title>
        <authorList>
            <person name="Petersen C."/>
            <person name="Sorensen T."/>
            <person name="Nielsen M.R."/>
            <person name="Sondergaard T.E."/>
            <person name="Sorensen J.L."/>
            <person name="Fitzpatrick D.A."/>
            <person name="Frisvad J.C."/>
            <person name="Nielsen K.L."/>
        </authorList>
    </citation>
    <scope>NUCLEOTIDE SEQUENCE</scope>
    <source>
        <strain evidence="21">IBT 15544</strain>
    </source>
</reference>
<feature type="compositionally biased region" description="Basic and acidic residues" evidence="18">
    <location>
        <begin position="175"/>
        <end position="189"/>
    </location>
</feature>
<dbReference type="GO" id="GO:0070936">
    <property type="term" value="P:protein K48-linked ubiquitination"/>
    <property type="evidence" value="ECO:0007669"/>
    <property type="project" value="TreeGrafter"/>
</dbReference>
<feature type="region of interest" description="Disordered" evidence="18">
    <location>
        <begin position="166"/>
        <end position="201"/>
    </location>
</feature>
<dbReference type="GO" id="GO:0005768">
    <property type="term" value="C:endosome"/>
    <property type="evidence" value="ECO:0007669"/>
    <property type="project" value="UniProtKB-SubCell"/>
</dbReference>
<dbReference type="PROSITE" id="PS50089">
    <property type="entry name" value="ZF_RING_2"/>
    <property type="match status" value="1"/>
</dbReference>
<dbReference type="SUPFAM" id="SSF57850">
    <property type="entry name" value="RING/U-box"/>
    <property type="match status" value="1"/>
</dbReference>
<proteinExistence type="predicted"/>
<evidence type="ECO:0000256" key="4">
    <source>
        <dbReference type="ARBA" id="ARBA00004371"/>
    </source>
</evidence>
<evidence type="ECO:0000256" key="17">
    <source>
        <dbReference type="PROSITE-ProRule" id="PRU00175"/>
    </source>
</evidence>
<dbReference type="CDD" id="cd16489">
    <property type="entry name" value="mRING-CH-C4HC2H_ZNRF"/>
    <property type="match status" value="1"/>
</dbReference>
<organism evidence="21 22">
    <name type="scientific">Penicillium cinerascens</name>
    <dbReference type="NCBI Taxonomy" id="70096"/>
    <lineage>
        <taxon>Eukaryota</taxon>
        <taxon>Fungi</taxon>
        <taxon>Dikarya</taxon>
        <taxon>Ascomycota</taxon>
        <taxon>Pezizomycotina</taxon>
        <taxon>Eurotiomycetes</taxon>
        <taxon>Eurotiomycetidae</taxon>
        <taxon>Eurotiales</taxon>
        <taxon>Aspergillaceae</taxon>
        <taxon>Penicillium</taxon>
    </lineage>
</organism>
<feature type="compositionally biased region" description="Basic and acidic residues" evidence="18">
    <location>
        <begin position="23"/>
        <end position="35"/>
    </location>
</feature>
<dbReference type="InterPro" id="IPR017455">
    <property type="entry name" value="Znf_FYVE-rel"/>
</dbReference>
<feature type="compositionally biased region" description="Polar residues" evidence="18">
    <location>
        <begin position="241"/>
        <end position="280"/>
    </location>
</feature>
<keyword evidence="8" id="KW-0519">Myristate</keyword>
<keyword evidence="7" id="KW-0808">Transferase</keyword>
<keyword evidence="10" id="KW-0967">Endosome</keyword>
<dbReference type="PROSITE" id="PS50178">
    <property type="entry name" value="ZF_FYVE"/>
    <property type="match status" value="1"/>
</dbReference>
<evidence type="ECO:0000313" key="21">
    <source>
        <dbReference type="EMBL" id="KAJ5201419.1"/>
    </source>
</evidence>
<dbReference type="InterPro" id="IPR013083">
    <property type="entry name" value="Znf_RING/FYVE/PHD"/>
</dbReference>
<feature type="compositionally biased region" description="Polar residues" evidence="18">
    <location>
        <begin position="414"/>
        <end position="424"/>
    </location>
</feature>
<dbReference type="SMART" id="SM00184">
    <property type="entry name" value="RING"/>
    <property type="match status" value="1"/>
</dbReference>
<keyword evidence="16" id="KW-0449">Lipoprotein</keyword>
<keyword evidence="15" id="KW-0458">Lysosome</keyword>
<evidence type="ECO:0000256" key="13">
    <source>
        <dbReference type="ARBA" id="ARBA00022833"/>
    </source>
</evidence>
<feature type="compositionally biased region" description="Low complexity" evidence="18">
    <location>
        <begin position="1"/>
        <end position="17"/>
    </location>
</feature>
<dbReference type="InterPro" id="IPR051878">
    <property type="entry name" value="ZNRF_ubiq-protein_ligase"/>
</dbReference>
<dbReference type="EC" id="2.3.2.27" evidence="6"/>
<evidence type="ECO:0000256" key="3">
    <source>
        <dbReference type="ARBA" id="ARBA00004177"/>
    </source>
</evidence>
<feature type="domain" description="RING-type" evidence="19">
    <location>
        <begin position="590"/>
        <end position="630"/>
    </location>
</feature>
<keyword evidence="22" id="KW-1185">Reference proteome</keyword>
<comment type="catalytic activity">
    <reaction evidence="1">
        <text>S-ubiquitinyl-[E2 ubiquitin-conjugating enzyme]-L-cysteine + [acceptor protein]-L-lysine = [E2 ubiquitin-conjugating enzyme]-L-cysteine + N(6)-ubiquitinyl-[acceptor protein]-L-lysine.</text>
        <dbReference type="EC" id="2.3.2.27"/>
    </reaction>
</comment>
<dbReference type="InterPro" id="IPR000306">
    <property type="entry name" value="Znf_FYVE"/>
</dbReference>
<evidence type="ECO:0000256" key="15">
    <source>
        <dbReference type="ARBA" id="ARBA00023228"/>
    </source>
</evidence>
<protein>
    <recommendedName>
        <fullName evidence="6">RING-type E3 ubiquitin transferase</fullName>
        <ecNumber evidence="6">2.3.2.27</ecNumber>
    </recommendedName>
</protein>
<comment type="caution">
    <text evidence="21">The sequence shown here is derived from an EMBL/GenBank/DDBJ whole genome shotgun (WGS) entry which is preliminary data.</text>
</comment>
<evidence type="ECO:0000313" key="22">
    <source>
        <dbReference type="Proteomes" id="UP001150904"/>
    </source>
</evidence>
<dbReference type="GeneID" id="83180445"/>
<comment type="pathway">
    <text evidence="5">Protein modification; protein ubiquitination.</text>
</comment>
<dbReference type="RefSeq" id="XP_058307335.1">
    <property type="nucleotide sequence ID" value="XM_058453144.1"/>
</dbReference>
<dbReference type="InterPro" id="IPR001841">
    <property type="entry name" value="Znf_RING"/>
</dbReference>
<evidence type="ECO:0000256" key="14">
    <source>
        <dbReference type="ARBA" id="ARBA00023136"/>
    </source>
</evidence>
<feature type="compositionally biased region" description="Basic and acidic residues" evidence="18">
    <location>
        <begin position="435"/>
        <end position="450"/>
    </location>
</feature>
<dbReference type="AlphaFoldDB" id="A0A9W9MHI1"/>
<evidence type="ECO:0000256" key="10">
    <source>
        <dbReference type="ARBA" id="ARBA00022753"/>
    </source>
</evidence>
<keyword evidence="14" id="KW-0472">Membrane</keyword>
<dbReference type="EMBL" id="JAPQKR010000013">
    <property type="protein sequence ID" value="KAJ5201419.1"/>
    <property type="molecule type" value="Genomic_DNA"/>
</dbReference>
<keyword evidence="9" id="KW-0479">Metal-binding</keyword>
<feature type="domain" description="FYVE-type" evidence="20">
    <location>
        <begin position="298"/>
        <end position="398"/>
    </location>
</feature>
<reference evidence="21" key="1">
    <citation type="submission" date="2022-12" db="EMBL/GenBank/DDBJ databases">
        <authorList>
            <person name="Petersen C."/>
        </authorList>
    </citation>
    <scope>NUCLEOTIDE SEQUENCE</scope>
    <source>
        <strain evidence="21">IBT 15544</strain>
    </source>
</reference>
<feature type="region of interest" description="Disordered" evidence="18">
    <location>
        <begin position="406"/>
        <end position="474"/>
    </location>
</feature>
<evidence type="ECO:0000256" key="12">
    <source>
        <dbReference type="ARBA" id="ARBA00022786"/>
    </source>
</evidence>
<dbReference type="GO" id="GO:0061630">
    <property type="term" value="F:ubiquitin protein ligase activity"/>
    <property type="evidence" value="ECO:0007669"/>
    <property type="project" value="UniProtKB-EC"/>
</dbReference>
<evidence type="ECO:0000256" key="7">
    <source>
        <dbReference type="ARBA" id="ARBA00022679"/>
    </source>
</evidence>
<feature type="region of interest" description="Disordered" evidence="18">
    <location>
        <begin position="214"/>
        <end position="281"/>
    </location>
</feature>
<feature type="region of interest" description="Disordered" evidence="18">
    <location>
        <begin position="1"/>
        <end position="144"/>
    </location>
</feature>
<dbReference type="OrthoDB" id="660555at2759"/>
<evidence type="ECO:0000256" key="11">
    <source>
        <dbReference type="ARBA" id="ARBA00022771"/>
    </source>
</evidence>
<dbReference type="GO" id="GO:0016020">
    <property type="term" value="C:membrane"/>
    <property type="evidence" value="ECO:0007669"/>
    <property type="project" value="UniProtKB-SubCell"/>
</dbReference>
<dbReference type="PANTHER" id="PTHR46661">
    <property type="entry name" value="E3 UBIQUITIN-PROTEIN LIGASE ZNRF1-LIKE PROTEIN"/>
    <property type="match status" value="1"/>
</dbReference>
<dbReference type="Pfam" id="PF13639">
    <property type="entry name" value="zf-RING_2"/>
    <property type="match status" value="1"/>
</dbReference>
<evidence type="ECO:0000256" key="1">
    <source>
        <dbReference type="ARBA" id="ARBA00000900"/>
    </source>
</evidence>
<evidence type="ECO:0000256" key="8">
    <source>
        <dbReference type="ARBA" id="ARBA00022707"/>
    </source>
</evidence>
<sequence length="634" mass="69860">MSGPSTTSSTPPLTSPLYASESGEPRTVEDNERLSAGRQAGVEIGDEGYHRIEQSPGASHHRGNAQSTDEYPELSRQMSSPHVTSSRSGLTPIDLTRPMPSHPARHRKRRLTSLGEHPRLQRTRSGEAPTRESHPRAAFPHRSVSMIVPSSRAGSSTAPGLSYATAIDITSSPPGHDEENSLRRDDQGSHHHQPAEGTQYALRQTDTLREAGYFAGSSASSRRASALSITANRDRSDRLRQSQGSFTEQWPETSARQVGPVNSLSPSRMASQHGEGSTGHQYYGNVEAEAELPRWQPDSEVTECPICGTVFKLWYRKHHCRKCGRVVCASCSPHRITIPKQYIVRPPGSSHPTSPPIPLPRQVIDLTVEDLVSSSFINPALGGGEEVRLCNPCVPDPNPHPLNYTSVRPHGHRPTQSLSSTMLPPTSARRPSAIRLDDTRQERRPMESYRRLSLRQESGQEGRHPYIYDPSGRSYDEGIRRGTRRFTGPPALHSSGAAWPPPAQNDSRSAPVCERDLCPICSLRFPPLSADAPVESREAHIVHCIENRVAPAQLESSTTAPSPASAIARMVTFMATEKDCLSGPNEAAECSICMEDYEVGQDLVRLECLCKFHRECIVDWFKRKPECPLHWVSS</sequence>
<dbReference type="SUPFAM" id="SSF57903">
    <property type="entry name" value="FYVE/PHD zinc finger"/>
    <property type="match status" value="1"/>
</dbReference>
<evidence type="ECO:0000259" key="20">
    <source>
        <dbReference type="PROSITE" id="PS50178"/>
    </source>
</evidence>
<evidence type="ECO:0000256" key="5">
    <source>
        <dbReference type="ARBA" id="ARBA00004906"/>
    </source>
</evidence>
<keyword evidence="12" id="KW-0833">Ubl conjugation pathway</keyword>
<keyword evidence="11 17" id="KW-0863">Zinc-finger</keyword>
<dbReference type="PANTHER" id="PTHR46661:SF4">
    <property type="entry name" value="RING-TYPE DOMAIN-CONTAINING PROTEIN"/>
    <property type="match status" value="1"/>
</dbReference>
<dbReference type="SMART" id="SM00064">
    <property type="entry name" value="FYVE"/>
    <property type="match status" value="1"/>
</dbReference>
<dbReference type="Gene3D" id="3.30.40.10">
    <property type="entry name" value="Zinc/RING finger domain, C3HC4 (zinc finger)"/>
    <property type="match status" value="2"/>
</dbReference>